<dbReference type="InterPro" id="IPR029066">
    <property type="entry name" value="PLP-binding_barrel"/>
</dbReference>
<dbReference type="Proteomes" id="UP000652013">
    <property type="component" value="Unassembled WGS sequence"/>
</dbReference>
<dbReference type="AlphaFoldDB" id="A0A8J4DLC3"/>
<keyword evidence="5" id="KW-1185">Reference proteome</keyword>
<dbReference type="Gene3D" id="2.40.37.20">
    <property type="entry name" value="D-serine dehydratase-like domain"/>
    <property type="match status" value="1"/>
</dbReference>
<comment type="similarity">
    <text evidence="1">Belongs to the DSD1 family.</text>
</comment>
<dbReference type="SMART" id="SM01119">
    <property type="entry name" value="D-ser_dehydrat"/>
    <property type="match status" value="1"/>
</dbReference>
<evidence type="ECO:0000259" key="3">
    <source>
        <dbReference type="SMART" id="SM01119"/>
    </source>
</evidence>
<dbReference type="EMBL" id="BOOY01000031">
    <property type="protein sequence ID" value="GIJ05099.1"/>
    <property type="molecule type" value="Genomic_DNA"/>
</dbReference>
<dbReference type="InterPro" id="IPR042208">
    <property type="entry name" value="D-ser_dehydrat-like_sf"/>
</dbReference>
<accession>A0A8J4DLC3</accession>
<dbReference type="SUPFAM" id="SSF51419">
    <property type="entry name" value="PLP-binding barrel"/>
    <property type="match status" value="1"/>
</dbReference>
<evidence type="ECO:0000313" key="4">
    <source>
        <dbReference type="EMBL" id="GIJ05099.1"/>
    </source>
</evidence>
<dbReference type="Pfam" id="PF14031">
    <property type="entry name" value="D-ser_dehydrat"/>
    <property type="match status" value="1"/>
</dbReference>
<evidence type="ECO:0000256" key="1">
    <source>
        <dbReference type="ARBA" id="ARBA00005323"/>
    </source>
</evidence>
<dbReference type="Pfam" id="PF01168">
    <property type="entry name" value="Ala_racemase_N"/>
    <property type="match status" value="1"/>
</dbReference>
<dbReference type="PANTHER" id="PTHR28004">
    <property type="entry name" value="ZGC:162816-RELATED"/>
    <property type="match status" value="1"/>
</dbReference>
<gene>
    <name evidence="4" type="ORF">Sya03_44510</name>
</gene>
<protein>
    <submittedName>
        <fullName evidence="4">Amino acid deaminase</fullName>
    </submittedName>
</protein>
<dbReference type="InterPro" id="IPR026956">
    <property type="entry name" value="D-ser_dehydrat-like_dom"/>
</dbReference>
<organism evidence="4 5">
    <name type="scientific">Spirilliplanes yamanashiensis</name>
    <dbReference type="NCBI Taxonomy" id="42233"/>
    <lineage>
        <taxon>Bacteria</taxon>
        <taxon>Bacillati</taxon>
        <taxon>Actinomycetota</taxon>
        <taxon>Actinomycetes</taxon>
        <taxon>Micromonosporales</taxon>
        <taxon>Micromonosporaceae</taxon>
        <taxon>Spirilliplanes</taxon>
    </lineage>
</organism>
<evidence type="ECO:0000256" key="2">
    <source>
        <dbReference type="ARBA" id="ARBA00023239"/>
    </source>
</evidence>
<dbReference type="RefSeq" id="WP_239107762.1">
    <property type="nucleotide sequence ID" value="NZ_BAAAGJ010000011.1"/>
</dbReference>
<keyword evidence="2" id="KW-0456">Lyase</keyword>
<dbReference type="Gene3D" id="3.20.20.10">
    <property type="entry name" value="Alanine racemase"/>
    <property type="match status" value="1"/>
</dbReference>
<dbReference type="GO" id="GO:0016829">
    <property type="term" value="F:lyase activity"/>
    <property type="evidence" value="ECO:0007669"/>
    <property type="project" value="UniProtKB-KW"/>
</dbReference>
<dbReference type="InterPro" id="IPR051466">
    <property type="entry name" value="D-amino_acid_metab_enzyme"/>
</dbReference>
<name>A0A8J4DLC3_9ACTN</name>
<dbReference type="PANTHER" id="PTHR28004:SF8">
    <property type="entry name" value="D-SERINE DEAMINASE"/>
    <property type="match status" value="1"/>
</dbReference>
<reference evidence="4" key="1">
    <citation type="submission" date="2021-01" db="EMBL/GenBank/DDBJ databases">
        <title>Whole genome shotgun sequence of Spirilliplanes yamanashiensis NBRC 15828.</title>
        <authorList>
            <person name="Komaki H."/>
            <person name="Tamura T."/>
        </authorList>
    </citation>
    <scope>NUCLEOTIDE SEQUENCE</scope>
    <source>
        <strain evidence="4">NBRC 15828</strain>
    </source>
</reference>
<comment type="caution">
    <text evidence="4">The sequence shown here is derived from an EMBL/GenBank/DDBJ whole genome shotgun (WGS) entry which is preliminary data.</text>
</comment>
<proteinExistence type="inferred from homology"/>
<evidence type="ECO:0000313" key="5">
    <source>
        <dbReference type="Proteomes" id="UP000652013"/>
    </source>
</evidence>
<dbReference type="InterPro" id="IPR001608">
    <property type="entry name" value="Ala_racemase_N"/>
</dbReference>
<feature type="domain" description="D-serine dehydratase-like" evidence="3">
    <location>
        <begin position="277"/>
        <end position="370"/>
    </location>
</feature>
<sequence>MDVPEVGIDWRAKGFWRPDGGPAPVGESLFGGGFTWPVLTLRRSAVEHNIATMAAFAARHGLELAPHMKTSMAPGLIAAQLAAGAWACTVATAHQALVLRRLGAPRVLLANLLLDPAALGWLAREIEAGFDAYLQVDSVEGVEAASRAARSAPVPVLVELGHDGGRTGARGLDRLRAVADAAAEAPGTRFAGVTGYEGGAADVPGFLDDLVAAAHATGAGIVSAGGSAWFDVVAEKLSHAPEGSLRVLRSGAYVTHDDGYYREHTPFARIAGELRPALAVWAQVLSTPEPGLAIVGMGKRDAPFDEGLPEPQVIRRAGVLRSADGLVVTRLQDQHCYVEGSGLRIGDLVRFGISHPCTAFDKWRALPVVDDDDVVRDVLETYF</sequence>